<feature type="region of interest" description="Disordered" evidence="1">
    <location>
        <begin position="1"/>
        <end position="110"/>
    </location>
</feature>
<dbReference type="AlphaFoldDB" id="A0AAD1W7G4"/>
<accession>A0AAD1W7G4</accession>
<sequence>MASGMPGVTPSGSSSAKMAGSTPSRNRRKSPRSWTSWTYRNYPTQRTPGPTRLTNDRWPATCPPDPVNACTGMRLSTSRKTHRTERKHERSSGLRPPTPMPSDETPVGTP</sequence>
<feature type="compositionally biased region" description="Polar residues" evidence="1">
    <location>
        <begin position="10"/>
        <end position="24"/>
    </location>
</feature>
<organism evidence="3 4">
    <name type="scientific">Pelobates cultripes</name>
    <name type="common">Western spadefoot toad</name>
    <dbReference type="NCBI Taxonomy" id="61616"/>
    <lineage>
        <taxon>Eukaryota</taxon>
        <taxon>Metazoa</taxon>
        <taxon>Chordata</taxon>
        <taxon>Craniata</taxon>
        <taxon>Vertebrata</taxon>
        <taxon>Euteleostomi</taxon>
        <taxon>Amphibia</taxon>
        <taxon>Batrachia</taxon>
        <taxon>Anura</taxon>
        <taxon>Pelobatoidea</taxon>
        <taxon>Pelobatidae</taxon>
        <taxon>Pelobates</taxon>
    </lineage>
</organism>
<dbReference type="Proteomes" id="UP001295444">
    <property type="component" value="Chromosome 01"/>
</dbReference>
<evidence type="ECO:0000313" key="4">
    <source>
        <dbReference type="Proteomes" id="UP001295444"/>
    </source>
</evidence>
<dbReference type="EMBL" id="OW240916">
    <property type="protein sequence ID" value="CAH2295253.1"/>
    <property type="molecule type" value="Genomic_DNA"/>
</dbReference>
<reference evidence="3" key="1">
    <citation type="submission" date="2022-03" db="EMBL/GenBank/DDBJ databases">
        <authorList>
            <person name="Alioto T."/>
            <person name="Alioto T."/>
            <person name="Gomez Garrido J."/>
        </authorList>
    </citation>
    <scope>NUCLEOTIDE SEQUENCE</scope>
</reference>
<protein>
    <submittedName>
        <fullName evidence="3">Uncharacterized protein</fullName>
    </submittedName>
</protein>
<gene>
    <name evidence="2" type="ORF">PECUL_23A006214</name>
    <name evidence="3" type="ORF">PECUL_23A011654</name>
</gene>
<proteinExistence type="predicted"/>
<evidence type="ECO:0000313" key="3">
    <source>
        <dbReference type="EMBL" id="CAH2295253.1"/>
    </source>
</evidence>
<keyword evidence="4" id="KW-1185">Reference proteome</keyword>
<evidence type="ECO:0000313" key="2">
    <source>
        <dbReference type="EMBL" id="CAH2221959.1"/>
    </source>
</evidence>
<dbReference type="EMBL" id="OW240912">
    <property type="protein sequence ID" value="CAH2221959.1"/>
    <property type="molecule type" value="Genomic_DNA"/>
</dbReference>
<feature type="compositionally biased region" description="Polar residues" evidence="1">
    <location>
        <begin position="32"/>
        <end position="48"/>
    </location>
</feature>
<dbReference type="Proteomes" id="UP001295444">
    <property type="component" value="Chromosome 05"/>
</dbReference>
<evidence type="ECO:0000256" key="1">
    <source>
        <dbReference type="SAM" id="MobiDB-lite"/>
    </source>
</evidence>
<name>A0AAD1W7G4_PELCU</name>